<sequence>MQKGGFCNVKVWFLHAKNHTFVIQKGGFSQSIVIQTVTQYFFSHILFPP</sequence>
<protein>
    <submittedName>
        <fullName evidence="1">Uncharacterized protein</fullName>
    </submittedName>
</protein>
<dbReference type="STRING" id="997353.HMPREF9144_2195"/>
<accession>F9DKK3</accession>
<organism evidence="1 2">
    <name type="scientific">Prevotella pallens ATCC 700821</name>
    <dbReference type="NCBI Taxonomy" id="997353"/>
    <lineage>
        <taxon>Bacteria</taxon>
        <taxon>Pseudomonadati</taxon>
        <taxon>Bacteroidota</taxon>
        <taxon>Bacteroidia</taxon>
        <taxon>Bacteroidales</taxon>
        <taxon>Prevotellaceae</taxon>
        <taxon>Prevotella</taxon>
    </lineage>
</organism>
<dbReference type="EMBL" id="AFPY01000109">
    <property type="protein sequence ID" value="EGQ14263.1"/>
    <property type="molecule type" value="Genomic_DNA"/>
</dbReference>
<proteinExistence type="predicted"/>
<dbReference type="HOGENOM" id="CLU_3139253_0_0_10"/>
<gene>
    <name evidence="1" type="ORF">HMPREF9144_2195</name>
</gene>
<name>F9DKK3_9BACT</name>
<dbReference type="Proteomes" id="UP000004123">
    <property type="component" value="Unassembled WGS sequence"/>
</dbReference>
<comment type="caution">
    <text evidence="1">The sequence shown here is derived from an EMBL/GenBank/DDBJ whole genome shotgun (WGS) entry which is preliminary data.</text>
</comment>
<dbReference type="AlphaFoldDB" id="F9DKK3"/>
<reference evidence="1 2" key="1">
    <citation type="submission" date="2011-04" db="EMBL/GenBank/DDBJ databases">
        <authorList>
            <person name="Muzny D."/>
            <person name="Qin X."/>
            <person name="Deng J."/>
            <person name="Jiang H."/>
            <person name="Liu Y."/>
            <person name="Qu J."/>
            <person name="Song X.-Z."/>
            <person name="Zhang L."/>
            <person name="Thornton R."/>
            <person name="Coyle M."/>
            <person name="Francisco L."/>
            <person name="Jackson L."/>
            <person name="Javaid M."/>
            <person name="Korchina V."/>
            <person name="Kovar C."/>
            <person name="Mata R."/>
            <person name="Mathew T."/>
            <person name="Ngo R."/>
            <person name="Nguyen L."/>
            <person name="Nguyen N."/>
            <person name="Okwuonu G."/>
            <person name="Ongeri F."/>
            <person name="Pham C."/>
            <person name="Simmons D."/>
            <person name="Wilczek-Boney K."/>
            <person name="Hale W."/>
            <person name="Jakkamsetti A."/>
            <person name="Pham P."/>
            <person name="Ruth R."/>
            <person name="San Lucas F."/>
            <person name="Warren J."/>
            <person name="Zhang J."/>
            <person name="Zhao Z."/>
            <person name="Zhou C."/>
            <person name="Zhu D."/>
            <person name="Lee S."/>
            <person name="Bess C."/>
            <person name="Blankenburg K."/>
            <person name="Forbes L."/>
            <person name="Fu Q."/>
            <person name="Gubbala S."/>
            <person name="Hirani K."/>
            <person name="Jayaseelan J.C."/>
            <person name="Lara F."/>
            <person name="Munidasa M."/>
            <person name="Palculict T."/>
            <person name="Patil S."/>
            <person name="Pu L.-L."/>
            <person name="Saada N."/>
            <person name="Tang L."/>
            <person name="Weissenberger G."/>
            <person name="Zhu Y."/>
            <person name="Hemphill L."/>
            <person name="Shang Y."/>
            <person name="Youmans B."/>
            <person name="Ayvaz T."/>
            <person name="Ross M."/>
            <person name="Santibanez J."/>
            <person name="Aqrawi P."/>
            <person name="Gross S."/>
            <person name="Joshi V."/>
            <person name="Fowler G."/>
            <person name="Nazareth L."/>
            <person name="Reid J."/>
            <person name="Worley K."/>
            <person name="Petrosino J."/>
            <person name="Highlander S."/>
            <person name="Gibbs R."/>
        </authorList>
    </citation>
    <scope>NUCLEOTIDE SEQUENCE [LARGE SCALE GENOMIC DNA]</scope>
    <source>
        <strain evidence="1 2">ATCC 700821</strain>
    </source>
</reference>
<evidence type="ECO:0000313" key="1">
    <source>
        <dbReference type="EMBL" id="EGQ14263.1"/>
    </source>
</evidence>
<evidence type="ECO:0000313" key="2">
    <source>
        <dbReference type="Proteomes" id="UP000004123"/>
    </source>
</evidence>